<accession>A0ABN2YDR3</accession>
<dbReference type="Proteomes" id="UP001500443">
    <property type="component" value="Unassembled WGS sequence"/>
</dbReference>
<name>A0ABN2YDR3_9ACTN</name>
<protein>
    <submittedName>
        <fullName evidence="1">Uncharacterized protein</fullName>
    </submittedName>
</protein>
<keyword evidence="2" id="KW-1185">Reference proteome</keyword>
<organism evidence="1 2">
    <name type="scientific">Streptomyces synnematoformans</name>
    <dbReference type="NCBI Taxonomy" id="415721"/>
    <lineage>
        <taxon>Bacteria</taxon>
        <taxon>Bacillati</taxon>
        <taxon>Actinomycetota</taxon>
        <taxon>Actinomycetes</taxon>
        <taxon>Kitasatosporales</taxon>
        <taxon>Streptomycetaceae</taxon>
        <taxon>Streptomyces</taxon>
    </lineage>
</organism>
<gene>
    <name evidence="1" type="ORF">GCM10009802_31570</name>
</gene>
<evidence type="ECO:0000313" key="2">
    <source>
        <dbReference type="Proteomes" id="UP001500443"/>
    </source>
</evidence>
<dbReference type="EMBL" id="BAAAPF010000092">
    <property type="protein sequence ID" value="GAA2125927.1"/>
    <property type="molecule type" value="Genomic_DNA"/>
</dbReference>
<sequence length="57" mass="6146">MVGMWQSILWADGYPSTSDIDCEFGSVTEATGGTTLPWTENGVGFSCNHANYCAPIR</sequence>
<evidence type="ECO:0000313" key="1">
    <source>
        <dbReference type="EMBL" id="GAA2125927.1"/>
    </source>
</evidence>
<proteinExistence type="predicted"/>
<comment type="caution">
    <text evidence="1">The sequence shown here is derived from an EMBL/GenBank/DDBJ whole genome shotgun (WGS) entry which is preliminary data.</text>
</comment>
<reference evidence="1 2" key="1">
    <citation type="journal article" date="2019" name="Int. J. Syst. Evol. Microbiol.">
        <title>The Global Catalogue of Microorganisms (GCM) 10K type strain sequencing project: providing services to taxonomists for standard genome sequencing and annotation.</title>
        <authorList>
            <consortium name="The Broad Institute Genomics Platform"/>
            <consortium name="The Broad Institute Genome Sequencing Center for Infectious Disease"/>
            <person name="Wu L."/>
            <person name="Ma J."/>
        </authorList>
    </citation>
    <scope>NUCLEOTIDE SEQUENCE [LARGE SCALE GENOMIC DNA]</scope>
    <source>
        <strain evidence="1 2">JCM 15481</strain>
    </source>
</reference>